<feature type="compositionally biased region" description="Polar residues" evidence="1">
    <location>
        <begin position="7"/>
        <end position="19"/>
    </location>
</feature>
<gene>
    <name evidence="3" type="primary">ORF1</name>
    <name evidence="3" type="ORF">EVAR_89574_1</name>
</gene>
<proteinExistence type="predicted"/>
<accession>A0A4C1YRW4</accession>
<dbReference type="AlphaFoldDB" id="A0A4C1YRW4"/>
<dbReference type="Pfam" id="PF07530">
    <property type="entry name" value="PRE_C2HC"/>
    <property type="match status" value="1"/>
</dbReference>
<organism evidence="3 4">
    <name type="scientific">Eumeta variegata</name>
    <name type="common">Bagworm moth</name>
    <name type="synonym">Eumeta japonica</name>
    <dbReference type="NCBI Taxonomy" id="151549"/>
    <lineage>
        <taxon>Eukaryota</taxon>
        <taxon>Metazoa</taxon>
        <taxon>Ecdysozoa</taxon>
        <taxon>Arthropoda</taxon>
        <taxon>Hexapoda</taxon>
        <taxon>Insecta</taxon>
        <taxon>Pterygota</taxon>
        <taxon>Neoptera</taxon>
        <taxon>Endopterygota</taxon>
        <taxon>Lepidoptera</taxon>
        <taxon>Glossata</taxon>
        <taxon>Ditrysia</taxon>
        <taxon>Tineoidea</taxon>
        <taxon>Psychidae</taxon>
        <taxon>Oiketicinae</taxon>
        <taxon>Eumeta</taxon>
    </lineage>
</organism>
<dbReference type="OrthoDB" id="10035396at2759"/>
<evidence type="ECO:0000313" key="4">
    <source>
        <dbReference type="Proteomes" id="UP000299102"/>
    </source>
</evidence>
<evidence type="ECO:0000256" key="1">
    <source>
        <dbReference type="SAM" id="MobiDB-lite"/>
    </source>
</evidence>
<name>A0A4C1YRW4_EUMVA</name>
<feature type="region of interest" description="Disordered" evidence="1">
    <location>
        <begin position="95"/>
        <end position="127"/>
    </location>
</feature>
<comment type="caution">
    <text evidence="3">The sequence shown here is derived from an EMBL/GenBank/DDBJ whole genome shotgun (WGS) entry which is preliminary data.</text>
</comment>
<evidence type="ECO:0000313" key="3">
    <source>
        <dbReference type="EMBL" id="GBP77920.1"/>
    </source>
</evidence>
<dbReference type="InterPro" id="IPR006579">
    <property type="entry name" value="Pre_C2HC_dom"/>
</dbReference>
<feature type="region of interest" description="Disordered" evidence="1">
    <location>
        <begin position="1"/>
        <end position="48"/>
    </location>
</feature>
<sequence length="485" mass="55303">MAEYKTNLPQEGTTDSGESLSERCSPGQSSGCPSDSGGGKFRSNNHNNNTTLTQQIFHRGLFTNRPRSNSYSGPCLPTEAPASNAEIIELDSTEHTDKSETQGWQEVNGRKRLRNSPETMPRRQKQTKLNYWLAAPVPTSNSFAELETTDQPKTTDQVTHQAVRPPPFFIDKVSNIQPLSKMLESVASGDYEIKILQGERVKIQTKSPESYSTIYKELKNRSTEFFTYQPKQERSFRVVLKRIHPSTSTDDIKQALEDLHHKPNNIWNVKNTKTRKPLPIFFIDLQPNPNNKHVYSIKSLLNCRVEIEPPKPKREIPQCSNCQQYGHTQKFCHRQSRCVKCAESHHTKNCPRKERSDKVKCILCEGNPANYKGCIVYKELQNIKYPNTQPNKQKLKRTEKPEAIVNQTQTKAEFTGPKKSYANTVESNPTTNSTNIEQQVGDIVRILNTSIQALMNQMLQMTQMLSEIMSKCRHILSPKTLCMEC</sequence>
<dbReference type="Proteomes" id="UP000299102">
    <property type="component" value="Unassembled WGS sequence"/>
</dbReference>
<feature type="domain" description="Pre-C2HC" evidence="2">
    <location>
        <begin position="249"/>
        <end position="317"/>
    </location>
</feature>
<dbReference type="STRING" id="151549.A0A4C1YRW4"/>
<dbReference type="SMART" id="SM00596">
    <property type="entry name" value="PRE_C2HC"/>
    <property type="match status" value="1"/>
</dbReference>
<reference evidence="3 4" key="1">
    <citation type="journal article" date="2019" name="Commun. Biol.">
        <title>The bagworm genome reveals a unique fibroin gene that provides high tensile strength.</title>
        <authorList>
            <person name="Kono N."/>
            <person name="Nakamura H."/>
            <person name="Ohtoshi R."/>
            <person name="Tomita M."/>
            <person name="Numata K."/>
            <person name="Arakawa K."/>
        </authorList>
    </citation>
    <scope>NUCLEOTIDE SEQUENCE [LARGE SCALE GENOMIC DNA]</scope>
</reference>
<keyword evidence="4" id="KW-1185">Reference proteome</keyword>
<dbReference type="EMBL" id="BGZK01001353">
    <property type="protein sequence ID" value="GBP77920.1"/>
    <property type="molecule type" value="Genomic_DNA"/>
</dbReference>
<protein>
    <submittedName>
        <fullName evidence="3">Nucleic-acid-binding protein from transposon X-element</fullName>
    </submittedName>
</protein>
<evidence type="ECO:0000259" key="2">
    <source>
        <dbReference type="SMART" id="SM00596"/>
    </source>
</evidence>